<evidence type="ECO:0000313" key="3">
    <source>
        <dbReference type="EMBL" id="ATA86792.1"/>
    </source>
</evidence>
<feature type="compositionally biased region" description="Acidic residues" evidence="1">
    <location>
        <begin position="536"/>
        <end position="566"/>
    </location>
</feature>
<feature type="signal peptide" evidence="2">
    <location>
        <begin position="1"/>
        <end position="20"/>
    </location>
</feature>
<accession>A0A250FNP7</accession>
<name>A0A250FNP7_9FLAO</name>
<dbReference type="Proteomes" id="UP000217250">
    <property type="component" value="Chromosome"/>
</dbReference>
<sequence length="566" mass="64209">MKRFLLGLVLIFLASCSKQPASLALVPSDAAWVVSIDFKSLYQKADIASTEDSAEFKQWIDSLSLTDKQRDFLRELLRNPRNSGIRFRDPVYLFQYGQQGGNGMENYIGIACVLSDKKKFENTLNQLFALAKEEKNLTEEGGYKLLNLSEGKYTLSWDDDKVLFLGAEDDKGESSSGLQTFLKAKQLRSLEAKKQITALSGFGDFLHDQKDISIWVNVASAYATLDEKLPSTAALSPSLFNLQQGTYLYATLDFQKEAIALSARTLYNEKYQKLLDKHHIGDASFNKKLFKHFPEKMPMAITGALNVKHYYEFLKEAEPELVKEADIKEWLAKKDLQLDNLLNLFGGSFVIALEDFQTGMSIPIPVIGACFEVNDKKILDKMVAEEGSFTKDGDRYSLSFFFVNVYFAYNDKAFFISNSSDEVDAFLAGKRKNNAYSSSLASQASKNTFYGFFNLNMDDYPSVFKRAMKADERSRNEASLQWMIDHSKNLEIKADAKKNTATLIYHMRNVKRNSLYSFLQFAKQVDTTKANKEDKATEDDSTYEDDGVYEEDSATDEDIIIEKDEE</sequence>
<dbReference type="KEGG" id="cgh:CGC50_06210"/>
<keyword evidence="2" id="KW-0732">Signal</keyword>
<dbReference type="EMBL" id="CP022386">
    <property type="protein sequence ID" value="ATA86792.1"/>
    <property type="molecule type" value="Genomic_DNA"/>
</dbReference>
<feature type="region of interest" description="Disordered" evidence="1">
    <location>
        <begin position="527"/>
        <end position="566"/>
    </location>
</feature>
<evidence type="ECO:0000313" key="4">
    <source>
        <dbReference type="Proteomes" id="UP000217250"/>
    </source>
</evidence>
<evidence type="ECO:0000256" key="1">
    <source>
        <dbReference type="SAM" id="MobiDB-lite"/>
    </source>
</evidence>
<dbReference type="RefSeq" id="WP_095910127.1">
    <property type="nucleotide sequence ID" value="NZ_CP022386.1"/>
</dbReference>
<dbReference type="PROSITE" id="PS51257">
    <property type="entry name" value="PROKAR_LIPOPROTEIN"/>
    <property type="match status" value="1"/>
</dbReference>
<dbReference type="InterPro" id="IPR032276">
    <property type="entry name" value="DUF4836"/>
</dbReference>
<dbReference type="GeneID" id="84808151"/>
<gene>
    <name evidence="3" type="ORF">CGC50_06210</name>
</gene>
<reference evidence="4" key="1">
    <citation type="submission" date="2017-06" db="EMBL/GenBank/DDBJ databases">
        <title>Capnocytophaga spp. assemblies.</title>
        <authorList>
            <person name="Gulvik C.A."/>
        </authorList>
    </citation>
    <scope>NUCLEOTIDE SEQUENCE [LARGE SCALE GENOMIC DNA]</scope>
    <source>
        <strain evidence="4">H1496</strain>
    </source>
</reference>
<evidence type="ECO:0000256" key="2">
    <source>
        <dbReference type="SAM" id="SignalP"/>
    </source>
</evidence>
<dbReference type="AlphaFoldDB" id="A0A250FNP7"/>
<dbReference type="OrthoDB" id="1149752at2"/>
<organism evidence="3 4">
    <name type="scientific">Capnocytophaga gingivalis</name>
    <dbReference type="NCBI Taxonomy" id="1017"/>
    <lineage>
        <taxon>Bacteria</taxon>
        <taxon>Pseudomonadati</taxon>
        <taxon>Bacteroidota</taxon>
        <taxon>Flavobacteriia</taxon>
        <taxon>Flavobacteriales</taxon>
        <taxon>Flavobacteriaceae</taxon>
        <taxon>Capnocytophaga</taxon>
    </lineage>
</organism>
<proteinExistence type="predicted"/>
<dbReference type="Pfam" id="PF16120">
    <property type="entry name" value="DUF4836"/>
    <property type="match status" value="1"/>
</dbReference>
<protein>
    <submittedName>
        <fullName evidence="3">DUF4836 domain-containing protein</fullName>
    </submittedName>
</protein>
<feature type="chain" id="PRO_5012535429" evidence="2">
    <location>
        <begin position="21"/>
        <end position="566"/>
    </location>
</feature>